<evidence type="ECO:0000256" key="2">
    <source>
        <dbReference type="ARBA" id="ARBA00022643"/>
    </source>
</evidence>
<feature type="domain" description="NADPH-dependent FMN reductase-like" evidence="3">
    <location>
        <begin position="1"/>
        <end position="123"/>
    </location>
</feature>
<organism evidence="4 5">
    <name type="scientific">Sutcliffiella horikoshii</name>
    <dbReference type="NCBI Taxonomy" id="79883"/>
    <lineage>
        <taxon>Bacteria</taxon>
        <taxon>Bacillati</taxon>
        <taxon>Bacillota</taxon>
        <taxon>Bacilli</taxon>
        <taxon>Bacillales</taxon>
        <taxon>Bacillaceae</taxon>
        <taxon>Sutcliffiella</taxon>
    </lineage>
</organism>
<dbReference type="SUPFAM" id="SSF52218">
    <property type="entry name" value="Flavoproteins"/>
    <property type="match status" value="1"/>
</dbReference>
<gene>
    <name evidence="4" type="ORF">FZC75_17445</name>
</gene>
<evidence type="ECO:0000313" key="4">
    <source>
        <dbReference type="EMBL" id="TYS69338.1"/>
    </source>
</evidence>
<name>A0A5D4T3W0_9BACI</name>
<comment type="caution">
    <text evidence="4">The sequence shown here is derived from an EMBL/GenBank/DDBJ whole genome shotgun (WGS) entry which is preliminary data.</text>
</comment>
<dbReference type="PANTHER" id="PTHR43278:SF4">
    <property type="entry name" value="NAD(P)H-DEPENDENT FMN-CONTAINING OXIDOREDUCTASE YWQN-RELATED"/>
    <property type="match status" value="1"/>
</dbReference>
<dbReference type="GO" id="GO:0016491">
    <property type="term" value="F:oxidoreductase activity"/>
    <property type="evidence" value="ECO:0007669"/>
    <property type="project" value="InterPro"/>
</dbReference>
<sequence length="181" mass="20771">MSIAVIYGGTRPYGNTETLTKHATQGVEVEEIYLNNHNILPIIDMRHDVEGFQNRNDDYNAIIERVLQHDTLIFATPIYWYSMSGTMKNFIDRWSHSMRDNNFPDFKADMSNKKAYVIAVGGDNPSIKGLPMIEQFKYIFEFMGLEFKGYVIGKGNQPGDIHADKVALFQAEALREELRVK</sequence>
<protein>
    <submittedName>
        <fullName evidence="4">Flavodoxin family protein</fullName>
    </submittedName>
</protein>
<reference evidence="4 5" key="1">
    <citation type="submission" date="2019-08" db="EMBL/GenBank/DDBJ databases">
        <title>Bacillus genomes from the desert of Cuatro Cienegas, Coahuila.</title>
        <authorList>
            <person name="Olmedo-Alvarez G."/>
        </authorList>
    </citation>
    <scope>NUCLEOTIDE SEQUENCE [LARGE SCALE GENOMIC DNA]</scope>
    <source>
        <strain evidence="4 5">CH98b_3T</strain>
    </source>
</reference>
<dbReference type="PANTHER" id="PTHR43278">
    <property type="entry name" value="NAD(P)H-DEPENDENT FMN-CONTAINING OXIDOREDUCTASE YWQN-RELATED"/>
    <property type="match status" value="1"/>
</dbReference>
<evidence type="ECO:0000256" key="1">
    <source>
        <dbReference type="ARBA" id="ARBA00022630"/>
    </source>
</evidence>
<dbReference type="InterPro" id="IPR029039">
    <property type="entry name" value="Flavoprotein-like_sf"/>
</dbReference>
<evidence type="ECO:0000313" key="5">
    <source>
        <dbReference type="Proteomes" id="UP000324517"/>
    </source>
</evidence>
<dbReference type="AlphaFoldDB" id="A0A5D4T3W0"/>
<dbReference type="OrthoDB" id="9805976at2"/>
<keyword evidence="2" id="KW-0288">FMN</keyword>
<keyword evidence="1" id="KW-0285">Flavoprotein</keyword>
<dbReference type="InterPro" id="IPR051796">
    <property type="entry name" value="ISF_SsuE-like"/>
</dbReference>
<proteinExistence type="predicted"/>
<dbReference type="Proteomes" id="UP000324517">
    <property type="component" value="Unassembled WGS sequence"/>
</dbReference>
<accession>A0A5D4T3W0</accession>
<dbReference type="Pfam" id="PF03358">
    <property type="entry name" value="FMN_red"/>
    <property type="match status" value="1"/>
</dbReference>
<dbReference type="RefSeq" id="WP_148980193.1">
    <property type="nucleotide sequence ID" value="NZ_JBNILM010000008.1"/>
</dbReference>
<dbReference type="InterPro" id="IPR005025">
    <property type="entry name" value="FMN_Rdtase-like_dom"/>
</dbReference>
<dbReference type="Gene3D" id="3.40.50.360">
    <property type="match status" value="1"/>
</dbReference>
<evidence type="ECO:0000259" key="3">
    <source>
        <dbReference type="Pfam" id="PF03358"/>
    </source>
</evidence>
<dbReference type="EMBL" id="VTET01000009">
    <property type="protein sequence ID" value="TYS69338.1"/>
    <property type="molecule type" value="Genomic_DNA"/>
</dbReference>